<dbReference type="InterPro" id="IPR022998">
    <property type="entry name" value="ThiamineP_synth_TenI"/>
</dbReference>
<dbReference type="EMBL" id="BMID01000001">
    <property type="protein sequence ID" value="GFZ97175.1"/>
    <property type="molecule type" value="Genomic_DNA"/>
</dbReference>
<evidence type="ECO:0000313" key="3">
    <source>
        <dbReference type="Proteomes" id="UP000603317"/>
    </source>
</evidence>
<dbReference type="InterPro" id="IPR013785">
    <property type="entry name" value="Aldolase_TIM"/>
</dbReference>
<dbReference type="Proteomes" id="UP000603317">
    <property type="component" value="Unassembled WGS sequence"/>
</dbReference>
<accession>A0ABQ1F2C0</accession>
<protein>
    <submittedName>
        <fullName evidence="2">Thiamine phosphate synthase</fullName>
    </submittedName>
</protein>
<dbReference type="CDD" id="cd00564">
    <property type="entry name" value="TMP_TenI"/>
    <property type="match status" value="1"/>
</dbReference>
<feature type="domain" description="Thiamine phosphate synthase/TenI" evidence="1">
    <location>
        <begin position="105"/>
        <end position="170"/>
    </location>
</feature>
<evidence type="ECO:0000313" key="2">
    <source>
        <dbReference type="EMBL" id="GFZ97175.1"/>
    </source>
</evidence>
<sequence>MLARYNVPVTTGQPLPLLWLLSDARNDARLENALARLPAGSGFVFRHYHLDDSARLDRFRTLARAAKARDHLVIVARGDERFAGADGTYGSPFAEAWRTGLFLATAHNADEIEAAETAGAGGIFLSPVFPSRSHPDGATLGSIGFNLLAQHTALPVIALGGMTPERADELGWPRWGAIDGLS</sequence>
<dbReference type="InterPro" id="IPR036206">
    <property type="entry name" value="ThiamineP_synth_sf"/>
</dbReference>
<organism evidence="2 3">
    <name type="scientific">Blastomonas marina</name>
    <dbReference type="NCBI Taxonomy" id="1867408"/>
    <lineage>
        <taxon>Bacteria</taxon>
        <taxon>Pseudomonadati</taxon>
        <taxon>Pseudomonadota</taxon>
        <taxon>Alphaproteobacteria</taxon>
        <taxon>Sphingomonadales</taxon>
        <taxon>Sphingomonadaceae</taxon>
        <taxon>Blastomonas</taxon>
    </lineage>
</organism>
<dbReference type="SUPFAM" id="SSF51391">
    <property type="entry name" value="Thiamin phosphate synthase"/>
    <property type="match status" value="1"/>
</dbReference>
<keyword evidence="3" id="KW-1185">Reference proteome</keyword>
<name>A0ABQ1F2C0_9SPHN</name>
<proteinExistence type="predicted"/>
<gene>
    <name evidence="2" type="ORF">GCM10010923_01350</name>
</gene>
<evidence type="ECO:0000259" key="1">
    <source>
        <dbReference type="Pfam" id="PF02581"/>
    </source>
</evidence>
<reference evidence="3" key="1">
    <citation type="journal article" date="2019" name="Int. J. Syst. Evol. Microbiol.">
        <title>The Global Catalogue of Microorganisms (GCM) 10K type strain sequencing project: providing services to taxonomists for standard genome sequencing and annotation.</title>
        <authorList>
            <consortium name="The Broad Institute Genomics Platform"/>
            <consortium name="The Broad Institute Genome Sequencing Center for Infectious Disease"/>
            <person name="Wu L."/>
            <person name="Ma J."/>
        </authorList>
    </citation>
    <scope>NUCLEOTIDE SEQUENCE [LARGE SCALE GENOMIC DNA]</scope>
    <source>
        <strain evidence="3">CGMCC 1.15297</strain>
    </source>
</reference>
<comment type="caution">
    <text evidence="2">The sequence shown here is derived from an EMBL/GenBank/DDBJ whole genome shotgun (WGS) entry which is preliminary data.</text>
</comment>
<dbReference type="Pfam" id="PF02581">
    <property type="entry name" value="TMP-TENI"/>
    <property type="match status" value="1"/>
</dbReference>
<dbReference type="RefSeq" id="WP_188640874.1">
    <property type="nucleotide sequence ID" value="NZ_BMID01000001.1"/>
</dbReference>
<dbReference type="Gene3D" id="3.20.20.70">
    <property type="entry name" value="Aldolase class I"/>
    <property type="match status" value="1"/>
</dbReference>